<dbReference type="PANTHER" id="PTHR43662">
    <property type="match status" value="1"/>
</dbReference>
<sequence length="497" mass="53799">MPFSAKTVLRSFLLGASLSSGALHASYFADVSIYDDASGSYLGVVENGSASIEYAEDLSLNIMSTIDFDWIRLTPDNYECGRNRQYQRGEPVEMVISPGSEDSQCQFTIEAMKRPGRVVDSMAVLVSFDGTSNSGGGGGGTTPAPDPDPTPDPDPSDNGGGGNKVISMKSGRIDFTQGTSGSRDYKVGNVVGRSAHGNRIYCVVSHLSYDDPIIYPGLSGAAHLHMFWGNSNTDAYSTPETLPFSGNSSCEGGSNYRAGLWIPALYSTKGEVTVPDETFIYYKKFGSKSLNFNHLQVVPQGLEMLASNSTQNFTKKMLKAERITKDGRRVLRLDLSFPSCVATHDGTRTGRPILSYKDMPGQLSKVVNSHVSYPGGPNKNSVDCPASHPYGFPVPAAILVFDEATVGNDPYLASDMMSNAPNMSTLHADYVFGMDDTVSKQMLKCTIEARDCRFDTSGGNLSDRWYSKDGEQVYQFNKLAPGFDKTPFGKSLKAMNM</sequence>
<feature type="domain" description="DUF1996" evidence="3">
    <location>
        <begin position="211"/>
        <end position="433"/>
    </location>
</feature>
<comment type="caution">
    <text evidence="4">The sequence shown here is derived from an EMBL/GenBank/DDBJ whole genome shotgun (WGS) entry which is preliminary data.</text>
</comment>
<organism evidence="4 5">
    <name type="scientific">Halioxenophilus aromaticivorans</name>
    <dbReference type="NCBI Taxonomy" id="1306992"/>
    <lineage>
        <taxon>Bacteria</taxon>
        <taxon>Pseudomonadati</taxon>
        <taxon>Pseudomonadota</taxon>
        <taxon>Gammaproteobacteria</taxon>
        <taxon>Alteromonadales</taxon>
        <taxon>Alteromonadaceae</taxon>
        <taxon>Halioxenophilus</taxon>
    </lineage>
</organism>
<protein>
    <recommendedName>
        <fullName evidence="3">DUF1996 domain-containing protein</fullName>
    </recommendedName>
</protein>
<feature type="signal peptide" evidence="2">
    <location>
        <begin position="1"/>
        <end position="25"/>
    </location>
</feature>
<evidence type="ECO:0000256" key="2">
    <source>
        <dbReference type="SAM" id="SignalP"/>
    </source>
</evidence>
<evidence type="ECO:0000259" key="3">
    <source>
        <dbReference type="Pfam" id="PF09362"/>
    </source>
</evidence>
<keyword evidence="2" id="KW-0732">Signal</keyword>
<reference evidence="5" key="1">
    <citation type="journal article" date="2019" name="Int. J. Syst. Evol. Microbiol.">
        <title>The Global Catalogue of Microorganisms (GCM) 10K type strain sequencing project: providing services to taxonomists for standard genome sequencing and annotation.</title>
        <authorList>
            <consortium name="The Broad Institute Genomics Platform"/>
            <consortium name="The Broad Institute Genome Sequencing Center for Infectious Disease"/>
            <person name="Wu L."/>
            <person name="Ma J."/>
        </authorList>
    </citation>
    <scope>NUCLEOTIDE SEQUENCE [LARGE SCALE GENOMIC DNA]</scope>
    <source>
        <strain evidence="5">JCM 19134</strain>
    </source>
</reference>
<accession>A0AAV3U7J2</accession>
<dbReference type="PANTHER" id="PTHR43662:SF3">
    <property type="entry name" value="DOMAIN PROTEIN, PUTATIVE (AFU_ORTHOLOGUE AFUA_6G11970)-RELATED"/>
    <property type="match status" value="1"/>
</dbReference>
<gene>
    <name evidence="4" type="ORF">GCM10025791_39350</name>
</gene>
<feature type="region of interest" description="Disordered" evidence="1">
    <location>
        <begin position="130"/>
        <end position="184"/>
    </location>
</feature>
<name>A0AAV3U7J2_9ALTE</name>
<proteinExistence type="predicted"/>
<dbReference type="EMBL" id="BAABLX010000068">
    <property type="protein sequence ID" value="GAA4955329.1"/>
    <property type="molecule type" value="Genomic_DNA"/>
</dbReference>
<dbReference type="AlphaFoldDB" id="A0AAV3U7J2"/>
<keyword evidence="5" id="KW-1185">Reference proteome</keyword>
<evidence type="ECO:0000313" key="4">
    <source>
        <dbReference type="EMBL" id="GAA4955329.1"/>
    </source>
</evidence>
<dbReference type="InterPro" id="IPR018535">
    <property type="entry name" value="DUF1996"/>
</dbReference>
<evidence type="ECO:0000313" key="5">
    <source>
        <dbReference type="Proteomes" id="UP001409585"/>
    </source>
</evidence>
<feature type="chain" id="PRO_5043382865" description="DUF1996 domain-containing protein" evidence="2">
    <location>
        <begin position="26"/>
        <end position="497"/>
    </location>
</feature>
<evidence type="ECO:0000256" key="1">
    <source>
        <dbReference type="SAM" id="MobiDB-lite"/>
    </source>
</evidence>
<dbReference type="Proteomes" id="UP001409585">
    <property type="component" value="Unassembled WGS sequence"/>
</dbReference>
<dbReference type="Pfam" id="PF09362">
    <property type="entry name" value="DUF1996"/>
    <property type="match status" value="1"/>
</dbReference>